<organism evidence="1">
    <name type="scientific">Cyprideis torosa</name>
    <dbReference type="NCBI Taxonomy" id="163714"/>
    <lineage>
        <taxon>Eukaryota</taxon>
        <taxon>Metazoa</taxon>
        <taxon>Ecdysozoa</taxon>
        <taxon>Arthropoda</taxon>
        <taxon>Crustacea</taxon>
        <taxon>Oligostraca</taxon>
        <taxon>Ostracoda</taxon>
        <taxon>Podocopa</taxon>
        <taxon>Podocopida</taxon>
        <taxon>Cytherocopina</taxon>
        <taxon>Cytheroidea</taxon>
        <taxon>Cytherideidae</taxon>
        <taxon>Cyprideis</taxon>
    </lineage>
</organism>
<dbReference type="EMBL" id="OB666585">
    <property type="protein sequence ID" value="CAD7233598.1"/>
    <property type="molecule type" value="Genomic_DNA"/>
</dbReference>
<dbReference type="OrthoDB" id="6381872at2759"/>
<sequence>MRKGVASKCEEFDIDVDTLKQLASGAIDRDPSWKTVPCKNGWTYDDSVQSSIVIDYDLVCQYDILPTVALAVLNTGSLMGVALCGYISD</sequence>
<gene>
    <name evidence="1" type="ORF">CTOB1V02_LOCUS11419</name>
</gene>
<dbReference type="AlphaFoldDB" id="A0A7R8WN30"/>
<protein>
    <submittedName>
        <fullName evidence="1">Uncharacterized protein</fullName>
    </submittedName>
</protein>
<evidence type="ECO:0000313" key="1">
    <source>
        <dbReference type="EMBL" id="CAD7233598.1"/>
    </source>
</evidence>
<proteinExistence type="predicted"/>
<name>A0A7R8WN30_9CRUS</name>
<reference evidence="1" key="1">
    <citation type="submission" date="2020-11" db="EMBL/GenBank/DDBJ databases">
        <authorList>
            <person name="Tran Van P."/>
        </authorList>
    </citation>
    <scope>NUCLEOTIDE SEQUENCE</scope>
</reference>
<accession>A0A7R8WN30</accession>